<evidence type="ECO:0000313" key="2">
    <source>
        <dbReference type="Proteomes" id="UP000029518"/>
    </source>
</evidence>
<accession>A0A089MTE2</accession>
<dbReference type="HOGENOM" id="CLU_2451796_0_0_9"/>
<dbReference type="OrthoDB" id="9873046at2"/>
<protein>
    <submittedName>
        <fullName evidence="1">Uncharacterized protein</fullName>
    </submittedName>
</protein>
<dbReference type="AlphaFoldDB" id="A0A089MTE2"/>
<dbReference type="KEGG" id="pbd:PBOR_24300"/>
<name>A0A089MTE2_PAEBO</name>
<organism evidence="1 2">
    <name type="scientific">Paenibacillus borealis</name>
    <dbReference type="NCBI Taxonomy" id="160799"/>
    <lineage>
        <taxon>Bacteria</taxon>
        <taxon>Bacillati</taxon>
        <taxon>Bacillota</taxon>
        <taxon>Bacilli</taxon>
        <taxon>Bacillales</taxon>
        <taxon>Paenibacillaceae</taxon>
        <taxon>Paenibacillus</taxon>
    </lineage>
</organism>
<evidence type="ECO:0000313" key="1">
    <source>
        <dbReference type="EMBL" id="AIQ59724.1"/>
    </source>
</evidence>
<proteinExistence type="predicted"/>
<sequence length="89" mass="10548">MTEQEVQEFAVALVSSFLHYRQRWFEALDLTQAAYSDRFADPHRYNRAVKQNEKATHNWDLISDITNHLLTPTIKIAFDVELKRREKAI</sequence>
<dbReference type="EMBL" id="CP009285">
    <property type="protein sequence ID" value="AIQ59724.1"/>
    <property type="molecule type" value="Genomic_DNA"/>
</dbReference>
<dbReference type="Proteomes" id="UP000029518">
    <property type="component" value="Chromosome"/>
</dbReference>
<gene>
    <name evidence="1" type="ORF">PBOR_24300</name>
</gene>
<reference evidence="1" key="1">
    <citation type="submission" date="2014-08" db="EMBL/GenBank/DDBJ databases">
        <title>Comparative genomics of the Paenibacillus odorifer group.</title>
        <authorList>
            <person name="den Bakker H.C."/>
            <person name="Tsai Y.-C.Y.-C."/>
            <person name="Martin N."/>
            <person name="Korlach J."/>
            <person name="Wiedmann M."/>
        </authorList>
    </citation>
    <scope>NUCLEOTIDE SEQUENCE [LARGE SCALE GENOMIC DNA]</scope>
    <source>
        <strain evidence="1">DSM 13188</strain>
    </source>
</reference>
<dbReference type="RefSeq" id="WP_042215855.1">
    <property type="nucleotide sequence ID" value="NZ_CP009285.1"/>
</dbReference>
<keyword evidence="2" id="KW-1185">Reference proteome</keyword>